<keyword evidence="4 10" id="KW-0547">Nucleotide-binding</keyword>
<dbReference type="AlphaFoldDB" id="A0A1G4K7Z2"/>
<dbReference type="GO" id="GO:0005737">
    <property type="term" value="C:cytoplasm"/>
    <property type="evidence" value="ECO:0007669"/>
    <property type="project" value="UniProtKB-SubCell"/>
</dbReference>
<evidence type="ECO:0000256" key="6">
    <source>
        <dbReference type="ARBA" id="ARBA00022842"/>
    </source>
</evidence>
<evidence type="ECO:0000313" key="13">
    <source>
        <dbReference type="Proteomes" id="UP000191024"/>
    </source>
</evidence>
<dbReference type="PANTHER" id="PTHR11067">
    <property type="entry name" value="INOSINE TRIPHOSPHATE PYROPHOSPHATASE/HAM1 PROTEIN"/>
    <property type="match status" value="1"/>
</dbReference>
<comment type="subunit">
    <text evidence="10">Homodimer.</text>
</comment>
<feature type="binding site" evidence="10">
    <location>
        <begin position="10"/>
        <end position="15"/>
    </location>
    <ligand>
        <name>ITP</name>
        <dbReference type="ChEBI" id="CHEBI:61402"/>
    </ligand>
</feature>
<dbReference type="GO" id="GO:0009204">
    <property type="term" value="P:deoxyribonucleoside triphosphate catabolic process"/>
    <property type="evidence" value="ECO:0007669"/>
    <property type="project" value="UniProtKB-UniRule"/>
</dbReference>
<feature type="binding site" evidence="10">
    <location>
        <begin position="75"/>
        <end position="76"/>
    </location>
    <ligand>
        <name>ITP</name>
        <dbReference type="ChEBI" id="CHEBI:61402"/>
    </ligand>
</feature>
<dbReference type="Proteomes" id="UP000191024">
    <property type="component" value="Chromosome G"/>
</dbReference>
<evidence type="ECO:0000256" key="5">
    <source>
        <dbReference type="ARBA" id="ARBA00022801"/>
    </source>
</evidence>
<evidence type="ECO:0000256" key="2">
    <source>
        <dbReference type="ARBA" id="ARBA00022490"/>
    </source>
</evidence>
<feature type="binding site" evidence="10">
    <location>
        <position position="175"/>
    </location>
    <ligand>
        <name>ITP</name>
        <dbReference type="ChEBI" id="CHEBI:61402"/>
    </ligand>
</feature>
<dbReference type="STRING" id="1230905.A0A1G4K7Z2"/>
<dbReference type="InterPro" id="IPR002637">
    <property type="entry name" value="RdgB/HAM1"/>
</dbReference>
<feature type="binding site" evidence="10">
    <location>
        <position position="75"/>
    </location>
    <ligand>
        <name>Mg(2+)</name>
        <dbReference type="ChEBI" id="CHEBI:18420"/>
    </ligand>
</feature>
<evidence type="ECO:0000256" key="8">
    <source>
        <dbReference type="ARBA" id="ARBA00023211"/>
    </source>
</evidence>
<keyword evidence="5 10" id="KW-0378">Hydrolase</keyword>
<dbReference type="GO" id="GO:0035870">
    <property type="term" value="F:dITP diphosphatase activity"/>
    <property type="evidence" value="ECO:0007669"/>
    <property type="project" value="UniProtKB-UniRule"/>
</dbReference>
<dbReference type="Pfam" id="PF01725">
    <property type="entry name" value="Ham1p_like"/>
    <property type="match status" value="1"/>
</dbReference>
<dbReference type="GO" id="GO:0036220">
    <property type="term" value="F:ITP diphosphatase activity"/>
    <property type="evidence" value="ECO:0007669"/>
    <property type="project" value="UniProtKB-UniRule"/>
</dbReference>
<keyword evidence="7 10" id="KW-0546">Nucleotide metabolism</keyword>
<accession>A0A1G4K7Z2</accession>
<comment type="function">
    <text evidence="10">Pyrophosphatase that hydrolyzes non-canonical purine nucleotides such as inosine triphosphate (ITP), deoxyinosine triphosphate (dITP) or xanthosine 5'-triphosphate (XTP) to their respective monophosphate derivatives. The enzyme does not distinguish between the deoxy- and ribose forms. Probably excludes non-canonical purines from RNA and DNA precursor pools, thus preventing their incorporation into RNA and DNA and avoiding chromosomal lesions.</text>
</comment>
<evidence type="ECO:0000256" key="11">
    <source>
        <dbReference type="RuleBase" id="RU003781"/>
    </source>
</evidence>
<dbReference type="CDD" id="cd00515">
    <property type="entry name" value="HAM1"/>
    <property type="match status" value="1"/>
</dbReference>
<evidence type="ECO:0000256" key="9">
    <source>
        <dbReference type="ARBA" id="ARBA00023242"/>
    </source>
</evidence>
<dbReference type="PANTHER" id="PTHR11067:SF9">
    <property type="entry name" value="INOSINE TRIPHOSPHATE PYROPHOSPHATASE"/>
    <property type="match status" value="1"/>
</dbReference>
<dbReference type="EMBL" id="LT598469">
    <property type="protein sequence ID" value="SCV00117.1"/>
    <property type="molecule type" value="Genomic_DNA"/>
</dbReference>
<dbReference type="FunFam" id="3.90.950.10:FF:000009">
    <property type="entry name" value="Inosine triphosphate pyrophosphatase"/>
    <property type="match status" value="1"/>
</dbReference>
<dbReference type="OrthoDB" id="6288734at2759"/>
<comment type="catalytic activity">
    <reaction evidence="10">
        <text>dITP + H2O = dIMP + diphosphate + H(+)</text>
        <dbReference type="Rhea" id="RHEA:28342"/>
        <dbReference type="ChEBI" id="CHEBI:15377"/>
        <dbReference type="ChEBI" id="CHEBI:15378"/>
        <dbReference type="ChEBI" id="CHEBI:33019"/>
        <dbReference type="ChEBI" id="CHEBI:61194"/>
        <dbReference type="ChEBI" id="CHEBI:61382"/>
        <dbReference type="EC" id="3.6.1.66"/>
    </reaction>
</comment>
<gene>
    <name evidence="10" type="primary">HAM1</name>
    <name evidence="12" type="ORF">LAMI_0G02982G</name>
</gene>
<dbReference type="GO" id="GO:0046872">
    <property type="term" value="F:metal ion binding"/>
    <property type="evidence" value="ECO:0007669"/>
    <property type="project" value="UniProtKB-KW"/>
</dbReference>
<comment type="catalytic activity">
    <reaction evidence="10">
        <text>XTP + H2O = XMP + diphosphate + H(+)</text>
        <dbReference type="Rhea" id="RHEA:28610"/>
        <dbReference type="ChEBI" id="CHEBI:15377"/>
        <dbReference type="ChEBI" id="CHEBI:15378"/>
        <dbReference type="ChEBI" id="CHEBI:33019"/>
        <dbReference type="ChEBI" id="CHEBI:57464"/>
        <dbReference type="ChEBI" id="CHEBI:61314"/>
        <dbReference type="EC" id="3.6.1.66"/>
    </reaction>
</comment>
<keyword evidence="13" id="KW-1185">Reference proteome</keyword>
<dbReference type="GO" id="GO:0036222">
    <property type="term" value="F:XTP diphosphatase activity"/>
    <property type="evidence" value="ECO:0007669"/>
    <property type="project" value="UniProtKB-UniRule"/>
</dbReference>
<feature type="binding site" evidence="10">
    <location>
        <begin position="151"/>
        <end position="154"/>
    </location>
    <ligand>
        <name>ITP</name>
        <dbReference type="ChEBI" id="CHEBI:61402"/>
    </ligand>
</feature>
<keyword evidence="2 10" id="KW-0963">Cytoplasm</keyword>
<evidence type="ECO:0000256" key="7">
    <source>
        <dbReference type="ARBA" id="ARBA00023080"/>
    </source>
</evidence>
<dbReference type="InterPro" id="IPR029001">
    <property type="entry name" value="ITPase-like_fam"/>
</dbReference>
<keyword evidence="6 10" id="KW-0460">Magnesium</keyword>
<dbReference type="NCBIfam" id="TIGR00042">
    <property type="entry name" value="RdgB/HAM1 family non-canonical purine NTP pyrophosphatase"/>
    <property type="match status" value="1"/>
</dbReference>
<comment type="subcellular location">
    <subcellularLocation>
        <location evidence="10">Cytoplasm</location>
    </subcellularLocation>
    <subcellularLocation>
        <location evidence="10">Nucleus</location>
    </subcellularLocation>
</comment>
<name>A0A1G4K7Z2_9SACH</name>
<keyword evidence="3 10" id="KW-0479">Metal-binding</keyword>
<comment type="catalytic activity">
    <reaction evidence="10">
        <text>ITP + H2O = IMP + diphosphate + H(+)</text>
        <dbReference type="Rhea" id="RHEA:29399"/>
        <dbReference type="ChEBI" id="CHEBI:15377"/>
        <dbReference type="ChEBI" id="CHEBI:15378"/>
        <dbReference type="ChEBI" id="CHEBI:33019"/>
        <dbReference type="ChEBI" id="CHEBI:58053"/>
        <dbReference type="ChEBI" id="CHEBI:61402"/>
        <dbReference type="EC" id="3.6.1.66"/>
    </reaction>
</comment>
<reference evidence="12 13" key="1">
    <citation type="submission" date="2016-03" db="EMBL/GenBank/DDBJ databases">
        <authorList>
            <person name="Devillers H."/>
        </authorList>
    </citation>
    <scope>NUCLEOTIDE SEQUENCE [LARGE SCALE GENOMIC DNA]</scope>
    <source>
        <strain evidence="12">CBS 11717</strain>
    </source>
</reference>
<proteinExistence type="inferred from homology"/>
<dbReference type="SUPFAM" id="SSF52972">
    <property type="entry name" value="ITPase-like"/>
    <property type="match status" value="1"/>
</dbReference>
<evidence type="ECO:0000313" key="12">
    <source>
        <dbReference type="EMBL" id="SCV00117.1"/>
    </source>
</evidence>
<dbReference type="InterPro" id="IPR027502">
    <property type="entry name" value="ITPase"/>
</dbReference>
<sequence length="196" mass="21620">MASNEIVFITGNVNKLNEVRMLLANDGAQKPSFTIRNMNLDLEEVQGANLEEIALTKCKEAVQKLPTGQAVFVEDTALCFDEFNGLPGAYIKWFVKSMGVEKVAQMLNGFENRGAKAVTTVVYADNKGEFHTFQGITAGTIVNTPRGSRTFGWDCIFQPNEGSGETYAEMAKEQKNLISQRGRAFAKLKMHLQGKS</sequence>
<comment type="similarity">
    <text evidence="1 10 11">Belongs to the HAM1 NTPase family.</text>
</comment>
<keyword evidence="9 10" id="KW-0539">Nucleus</keyword>
<feature type="binding site" evidence="10">
    <location>
        <position position="57"/>
    </location>
    <ligand>
        <name>ITP</name>
        <dbReference type="ChEBI" id="CHEBI:61402"/>
    </ligand>
</feature>
<protein>
    <recommendedName>
        <fullName evidence="10">Inosine triphosphate pyrophosphatase</fullName>
        <shortName evidence="10">ITPase</shortName>
        <shortName evidence="10">Inosine triphosphatase</shortName>
        <ecNumber evidence="10">3.6.1.66</ecNumber>
    </recommendedName>
    <alternativeName>
        <fullName evidence="10">Non-canonical purine NTP pyrophosphatase</fullName>
    </alternativeName>
    <alternativeName>
        <fullName evidence="10">Non-standard purine NTP pyrophosphatase</fullName>
    </alternativeName>
    <alternativeName>
        <fullName evidence="10">Nucleoside-triphosphate diphosphatase</fullName>
    </alternativeName>
    <alternativeName>
        <fullName evidence="10">Nucleoside-triphosphate pyrophosphatase</fullName>
        <shortName evidence="10">NTPase</shortName>
    </alternativeName>
    <alternativeName>
        <fullName evidence="10">XTP/dITP diphosphatase</fullName>
    </alternativeName>
</protein>
<evidence type="ECO:0000256" key="4">
    <source>
        <dbReference type="ARBA" id="ARBA00022741"/>
    </source>
</evidence>
<evidence type="ECO:0000256" key="3">
    <source>
        <dbReference type="ARBA" id="ARBA00022723"/>
    </source>
</evidence>
<evidence type="ECO:0000256" key="10">
    <source>
        <dbReference type="HAMAP-Rule" id="MF_03148"/>
    </source>
</evidence>
<dbReference type="HAMAP" id="MF_03148">
    <property type="entry name" value="HAM1_NTPase"/>
    <property type="match status" value="1"/>
</dbReference>
<evidence type="ECO:0000256" key="1">
    <source>
        <dbReference type="ARBA" id="ARBA00008023"/>
    </source>
</evidence>
<dbReference type="EC" id="3.6.1.66" evidence="10"/>
<dbReference type="GO" id="GO:0009117">
    <property type="term" value="P:nucleotide metabolic process"/>
    <property type="evidence" value="ECO:0007669"/>
    <property type="project" value="UniProtKB-KW"/>
</dbReference>
<keyword evidence="8 10" id="KW-0464">Manganese</keyword>
<comment type="caution">
    <text evidence="10">Lacks conserved residue(s) required for the propagation of feature annotation.</text>
</comment>
<feature type="binding site" evidence="10">
    <location>
        <position position="44"/>
    </location>
    <ligand>
        <name>Mg(2+)</name>
        <dbReference type="ChEBI" id="CHEBI:18420"/>
    </ligand>
</feature>
<dbReference type="GO" id="GO:0005634">
    <property type="term" value="C:nucleus"/>
    <property type="evidence" value="ECO:0007669"/>
    <property type="project" value="UniProtKB-SubCell"/>
</dbReference>
<dbReference type="GO" id="GO:0000166">
    <property type="term" value="F:nucleotide binding"/>
    <property type="evidence" value="ECO:0007669"/>
    <property type="project" value="UniProtKB-KW"/>
</dbReference>
<dbReference type="Gene3D" id="3.90.950.10">
    <property type="match status" value="1"/>
</dbReference>
<comment type="cofactor">
    <cofactor evidence="10">
        <name>Mg(2+)</name>
        <dbReference type="ChEBI" id="CHEBI:18420"/>
    </cofactor>
    <cofactor evidence="10">
        <name>Mn(2+)</name>
        <dbReference type="ChEBI" id="CHEBI:29035"/>
    </cofactor>
    <text evidence="10">Binds 1 divalent metal cation per subunit; can use either Mg(2+) or Mn(2+).</text>
</comment>
<organism evidence="12 13">
    <name type="scientific">Lachancea mirantina</name>
    <dbReference type="NCBI Taxonomy" id="1230905"/>
    <lineage>
        <taxon>Eukaryota</taxon>
        <taxon>Fungi</taxon>
        <taxon>Dikarya</taxon>
        <taxon>Ascomycota</taxon>
        <taxon>Saccharomycotina</taxon>
        <taxon>Saccharomycetes</taxon>
        <taxon>Saccharomycetales</taxon>
        <taxon>Saccharomycetaceae</taxon>
        <taxon>Lachancea</taxon>
    </lineage>
</organism>